<dbReference type="EMBL" id="CAACVR010000075">
    <property type="protein sequence ID" value="VEU24146.1"/>
    <property type="molecule type" value="Genomic_DNA"/>
</dbReference>
<dbReference type="InterPro" id="IPR015158">
    <property type="entry name" value="Bud22_dom"/>
</dbReference>
<keyword evidence="1" id="KW-0175">Coiled coil</keyword>
<dbReference type="AlphaFoldDB" id="A0A448YTB4"/>
<dbReference type="GO" id="GO:0030490">
    <property type="term" value="P:maturation of SSU-rRNA"/>
    <property type="evidence" value="ECO:0007669"/>
    <property type="project" value="TreeGrafter"/>
</dbReference>
<dbReference type="Proteomes" id="UP000290900">
    <property type="component" value="Unassembled WGS sequence"/>
</dbReference>
<evidence type="ECO:0000256" key="2">
    <source>
        <dbReference type="SAM" id="MobiDB-lite"/>
    </source>
</evidence>
<feature type="compositionally biased region" description="Acidic residues" evidence="2">
    <location>
        <begin position="213"/>
        <end position="225"/>
    </location>
</feature>
<protein>
    <submittedName>
        <fullName evidence="4">DEKNAAC105357</fullName>
    </submittedName>
</protein>
<feature type="compositionally biased region" description="Basic residues" evidence="2">
    <location>
        <begin position="336"/>
        <end position="345"/>
    </location>
</feature>
<feature type="domain" description="Bud22" evidence="3">
    <location>
        <begin position="64"/>
        <end position="441"/>
    </location>
</feature>
<gene>
    <name evidence="4" type="ORF">BRENAR_LOCUS4874</name>
</gene>
<feature type="region of interest" description="Disordered" evidence="2">
    <location>
        <begin position="389"/>
        <end position="441"/>
    </location>
</feature>
<feature type="compositionally biased region" description="Basic and acidic residues" evidence="2">
    <location>
        <begin position="389"/>
        <end position="414"/>
    </location>
</feature>
<evidence type="ECO:0000313" key="4">
    <source>
        <dbReference type="EMBL" id="VEU24146.1"/>
    </source>
</evidence>
<feature type="region of interest" description="Disordered" evidence="2">
    <location>
        <begin position="208"/>
        <end position="298"/>
    </location>
</feature>
<dbReference type="Pfam" id="PF09073">
    <property type="entry name" value="BUD22"/>
    <property type="match status" value="1"/>
</dbReference>
<evidence type="ECO:0000259" key="3">
    <source>
        <dbReference type="Pfam" id="PF09073"/>
    </source>
</evidence>
<feature type="region of interest" description="Disordered" evidence="2">
    <location>
        <begin position="311"/>
        <end position="345"/>
    </location>
</feature>
<dbReference type="OrthoDB" id="3364872at2759"/>
<dbReference type="InParanoid" id="A0A448YTB4"/>
<reference evidence="4 5" key="1">
    <citation type="submission" date="2018-12" db="EMBL/GenBank/DDBJ databases">
        <authorList>
            <person name="Tiukova I."/>
            <person name="Dainat J."/>
        </authorList>
    </citation>
    <scope>NUCLEOTIDE SEQUENCE [LARGE SCALE GENOMIC DNA]</scope>
</reference>
<sequence length="441" mass="50613">MNVLFRLDLLQCKFQNLNPPRFNKTLEICQSKRNNFKLLSVSEEEAGKLIVQYEREEFDRKYNEFMEKLEKVIRKLLKNEIKTSDKFKKVASEVDKDEKLLKDNIRSKVVKTVSKIYKRKIREKSESIPGSFYEIMEDLRDHNPHDSNSKEVESLFSKLYGKAVARDCIDKMRIQFRLILGPVRESGKKEGKDVSEGGRDDVVEEIKGVANDVVDDGSVADDAGSDVDKADDSAEDATGSVEDSTDSADDATDSADDATDSADDVSISADDADDVSDNSTDAHSPANSSPPDDFFTEPKKIILPALASGYYSGEESEEELEKADRDIGVKSTTTQRKNRRGQRARRKIWEKKYGKGAKHLVKEREDWHAKQQDLKLEYEARIVKRAEKQKIWEEREKEKEEKKREREEKRHEPVHPSWAAKRKLEDSLAHAKFQGKKMRFN</sequence>
<accession>A0A448YTB4</accession>
<dbReference type="STRING" id="13370.A0A448YTB4"/>
<dbReference type="PANTHER" id="PTHR23325:SF1">
    <property type="entry name" value="SERUM RESPONSE FACTOR-BINDING PROTEIN 1"/>
    <property type="match status" value="1"/>
</dbReference>
<organism evidence="4 5">
    <name type="scientific">Brettanomyces naardenensis</name>
    <name type="common">Yeast</name>
    <dbReference type="NCBI Taxonomy" id="13370"/>
    <lineage>
        <taxon>Eukaryota</taxon>
        <taxon>Fungi</taxon>
        <taxon>Dikarya</taxon>
        <taxon>Ascomycota</taxon>
        <taxon>Saccharomycotina</taxon>
        <taxon>Pichiomycetes</taxon>
        <taxon>Pichiales</taxon>
        <taxon>Pichiaceae</taxon>
        <taxon>Brettanomyces</taxon>
    </lineage>
</organism>
<dbReference type="GO" id="GO:0005634">
    <property type="term" value="C:nucleus"/>
    <property type="evidence" value="ECO:0007669"/>
    <property type="project" value="TreeGrafter"/>
</dbReference>
<evidence type="ECO:0000313" key="5">
    <source>
        <dbReference type="Proteomes" id="UP000290900"/>
    </source>
</evidence>
<feature type="compositionally biased region" description="Acidic residues" evidence="2">
    <location>
        <begin position="243"/>
        <end position="263"/>
    </location>
</feature>
<name>A0A448YTB4_BRENA</name>
<keyword evidence="5" id="KW-1185">Reference proteome</keyword>
<dbReference type="PANTHER" id="PTHR23325">
    <property type="entry name" value="SERUM RESPONSE FACTOR-BINDING"/>
    <property type="match status" value="1"/>
</dbReference>
<proteinExistence type="predicted"/>
<evidence type="ECO:0000256" key="1">
    <source>
        <dbReference type="ARBA" id="ARBA00023054"/>
    </source>
</evidence>
<dbReference type="GO" id="GO:0030686">
    <property type="term" value="C:90S preribosome"/>
    <property type="evidence" value="ECO:0007669"/>
    <property type="project" value="TreeGrafter"/>
</dbReference>
<dbReference type="InterPro" id="IPR037393">
    <property type="entry name" value="Bud22/SRFB1"/>
</dbReference>